<name>A0A3G3K489_9BACL</name>
<dbReference type="SUPFAM" id="SSF53474">
    <property type="entry name" value="alpha/beta-Hydrolases"/>
    <property type="match status" value="1"/>
</dbReference>
<evidence type="ECO:0000313" key="3">
    <source>
        <dbReference type="EMBL" id="AYQ75303.1"/>
    </source>
</evidence>
<dbReference type="Gene3D" id="3.40.50.1820">
    <property type="entry name" value="alpha/beta hydrolase"/>
    <property type="match status" value="1"/>
</dbReference>
<dbReference type="EMBL" id="CP033433">
    <property type="protein sequence ID" value="AYQ75303.1"/>
    <property type="molecule type" value="Genomic_DNA"/>
</dbReference>
<keyword evidence="1" id="KW-0472">Membrane</keyword>
<feature type="transmembrane region" description="Helical" evidence="1">
    <location>
        <begin position="37"/>
        <end position="59"/>
    </location>
</feature>
<keyword evidence="4" id="KW-1185">Reference proteome</keyword>
<evidence type="ECO:0000256" key="1">
    <source>
        <dbReference type="SAM" id="Phobius"/>
    </source>
</evidence>
<dbReference type="Proteomes" id="UP000269097">
    <property type="component" value="Chromosome"/>
</dbReference>
<dbReference type="GO" id="GO:0016787">
    <property type="term" value="F:hydrolase activity"/>
    <property type="evidence" value="ECO:0007669"/>
    <property type="project" value="UniProtKB-KW"/>
</dbReference>
<dbReference type="InterPro" id="IPR029058">
    <property type="entry name" value="AB_hydrolase_fold"/>
</dbReference>
<keyword evidence="3" id="KW-0378">Hydrolase</keyword>
<organism evidence="3 4">
    <name type="scientific">Cohnella candidum</name>
    <dbReference type="NCBI Taxonomy" id="2674991"/>
    <lineage>
        <taxon>Bacteria</taxon>
        <taxon>Bacillati</taxon>
        <taxon>Bacillota</taxon>
        <taxon>Bacilli</taxon>
        <taxon>Bacillales</taxon>
        <taxon>Paenibacillaceae</taxon>
        <taxon>Cohnella</taxon>
    </lineage>
</organism>
<dbReference type="InterPro" id="IPR000073">
    <property type="entry name" value="AB_hydrolase_1"/>
</dbReference>
<evidence type="ECO:0000259" key="2">
    <source>
        <dbReference type="Pfam" id="PF00561"/>
    </source>
</evidence>
<dbReference type="AlphaFoldDB" id="A0A3G3K489"/>
<dbReference type="KEGG" id="coh:EAV92_23830"/>
<sequence length="344" mass="38228">MTTLPAPVALGGNIPLPLLPEPGEQSLVRRIGRMMMYVFLSGVLALVLIYAGFHAYMAWKLTHPNVSPLTSNPMLAKNLAYSDVTFPSSDGKSTVDGWWIPVEGSRQSIVLSHGYGANREESWVPMYDLADMLHKLGYNVLMFDYGFANGKHRLSATGGVRESKQLLGAIQYARQQGSEELIVWGFSMGAGTALQAALQHAPVDGMILDSTFLPNEDTLYYNLEQTQLKLPRYPTLSLIKWFLPIMGGTSLDQVPAKLAQDTPFDFPIFLIHGTNDRKAPVYLAENVAKVQTNPYSQLWVVKGAIHEMIFRTHKKEYVDRLTVFLKEVHTATVTKKFGTHAVSV</sequence>
<protein>
    <submittedName>
        <fullName evidence="3">Alpha/beta fold hydrolase</fullName>
    </submittedName>
</protein>
<accession>A0A3G3K489</accession>
<keyword evidence="1" id="KW-0812">Transmembrane</keyword>
<proteinExistence type="predicted"/>
<reference evidence="3 4" key="1">
    <citation type="submission" date="2018-10" db="EMBL/GenBank/DDBJ databases">
        <title>Genome Sequence of Cohnella sp.</title>
        <authorList>
            <person name="Srinivasan S."/>
            <person name="Kim M.K."/>
        </authorList>
    </citation>
    <scope>NUCLEOTIDE SEQUENCE [LARGE SCALE GENOMIC DNA]</scope>
    <source>
        <strain evidence="3 4">18JY8-7</strain>
    </source>
</reference>
<dbReference type="PANTHER" id="PTHR12277">
    <property type="entry name" value="ALPHA/BETA HYDROLASE DOMAIN-CONTAINING PROTEIN"/>
    <property type="match status" value="1"/>
</dbReference>
<feature type="domain" description="AB hydrolase-1" evidence="2">
    <location>
        <begin position="109"/>
        <end position="219"/>
    </location>
</feature>
<dbReference type="RefSeq" id="WP_123043384.1">
    <property type="nucleotide sequence ID" value="NZ_CP033433.1"/>
</dbReference>
<gene>
    <name evidence="3" type="ORF">EAV92_23830</name>
</gene>
<dbReference type="Pfam" id="PF00561">
    <property type="entry name" value="Abhydrolase_1"/>
    <property type="match status" value="1"/>
</dbReference>
<keyword evidence="1" id="KW-1133">Transmembrane helix</keyword>
<evidence type="ECO:0000313" key="4">
    <source>
        <dbReference type="Proteomes" id="UP000269097"/>
    </source>
</evidence>